<keyword evidence="4" id="KW-1185">Reference proteome</keyword>
<proteinExistence type="predicted"/>
<dbReference type="Proteomes" id="UP000824166">
    <property type="component" value="Unassembled WGS sequence"/>
</dbReference>
<gene>
    <name evidence="3" type="ORF">KSW38_05845</name>
</gene>
<feature type="domain" description="SHOCT" evidence="2">
    <location>
        <begin position="56"/>
        <end position="81"/>
    </location>
</feature>
<accession>A0ABS6I245</accession>
<comment type="caution">
    <text evidence="3">The sequence shown here is derived from an EMBL/GenBank/DDBJ whole genome shotgun (WGS) entry which is preliminary data.</text>
</comment>
<feature type="transmembrane region" description="Helical" evidence="1">
    <location>
        <begin position="12"/>
        <end position="34"/>
    </location>
</feature>
<sequence>MVWGYGMGNGWMWLWGLLMLIGLAILVLLVVRMFGGLNGPGPRHFTNGTPQGRSTARRILDERLARGELTAEEYRDRVKVLGEDL</sequence>
<evidence type="ECO:0000313" key="3">
    <source>
        <dbReference type="EMBL" id="MBU8865811.1"/>
    </source>
</evidence>
<keyword evidence="1" id="KW-0812">Transmembrane</keyword>
<reference evidence="3 4" key="1">
    <citation type="submission" date="2021-06" db="EMBL/GenBank/DDBJ databases">
        <authorList>
            <person name="Jeong J.W."/>
        </authorList>
    </citation>
    <scope>NUCLEOTIDE SEQUENCE [LARGE SCALE GENOMIC DNA]</scope>
    <source>
        <strain evidence="3 4">MMS21-TAE1-1</strain>
    </source>
</reference>
<dbReference type="Pfam" id="PF09851">
    <property type="entry name" value="SHOCT"/>
    <property type="match status" value="1"/>
</dbReference>
<dbReference type="EMBL" id="JAHOPC010000002">
    <property type="protein sequence ID" value="MBU8865811.1"/>
    <property type="molecule type" value="Genomic_DNA"/>
</dbReference>
<keyword evidence="1" id="KW-1133">Transmembrane helix</keyword>
<keyword evidence="1" id="KW-0472">Membrane</keyword>
<dbReference type="RefSeq" id="WP_216923643.1">
    <property type="nucleotide sequence ID" value="NZ_JAHOPC010000002.1"/>
</dbReference>
<name>A0ABS6I245_9MICC</name>
<organism evidence="3 4">
    <name type="scientific">Paenarthrobacter aromaticivorans</name>
    <dbReference type="NCBI Taxonomy" id="2849150"/>
    <lineage>
        <taxon>Bacteria</taxon>
        <taxon>Bacillati</taxon>
        <taxon>Actinomycetota</taxon>
        <taxon>Actinomycetes</taxon>
        <taxon>Micrococcales</taxon>
        <taxon>Micrococcaceae</taxon>
        <taxon>Paenarthrobacter</taxon>
    </lineage>
</organism>
<evidence type="ECO:0000256" key="1">
    <source>
        <dbReference type="SAM" id="Phobius"/>
    </source>
</evidence>
<evidence type="ECO:0000313" key="4">
    <source>
        <dbReference type="Proteomes" id="UP000824166"/>
    </source>
</evidence>
<protein>
    <submittedName>
        <fullName evidence="3">SHOCT domain-containing protein</fullName>
    </submittedName>
</protein>
<dbReference type="InterPro" id="IPR018649">
    <property type="entry name" value="SHOCT"/>
</dbReference>
<evidence type="ECO:0000259" key="2">
    <source>
        <dbReference type="Pfam" id="PF09851"/>
    </source>
</evidence>